<evidence type="ECO:0000313" key="2">
    <source>
        <dbReference type="Proteomes" id="UP000653565"/>
    </source>
</evidence>
<protein>
    <submittedName>
        <fullName evidence="1">Uncharacterized protein</fullName>
    </submittedName>
</protein>
<dbReference type="Proteomes" id="UP000653565">
    <property type="component" value="Unassembled WGS sequence"/>
</dbReference>
<organism evidence="1 2">
    <name type="scientific">Aspergillus fumigatiaffinis</name>
    <dbReference type="NCBI Taxonomy" id="340414"/>
    <lineage>
        <taxon>Eukaryota</taxon>
        <taxon>Fungi</taxon>
        <taxon>Dikarya</taxon>
        <taxon>Ascomycota</taxon>
        <taxon>Pezizomycotina</taxon>
        <taxon>Eurotiomycetes</taxon>
        <taxon>Eurotiomycetidae</taxon>
        <taxon>Eurotiales</taxon>
        <taxon>Aspergillaceae</taxon>
        <taxon>Aspergillus</taxon>
        <taxon>Aspergillus subgen. Fumigati</taxon>
    </lineage>
</organism>
<reference evidence="1" key="2">
    <citation type="submission" date="2020-04" db="EMBL/GenBank/DDBJ databases">
        <authorList>
            <person name="Santos R.A.C."/>
            <person name="Steenwyk J.L."/>
            <person name="Rivero-Menendez O."/>
            <person name="Mead M.E."/>
            <person name="Silva L.P."/>
            <person name="Bastos R.W."/>
            <person name="Alastruey-Izquierdo A."/>
            <person name="Goldman G.H."/>
            <person name="Rokas A."/>
        </authorList>
    </citation>
    <scope>NUCLEOTIDE SEQUENCE</scope>
    <source>
        <strain evidence="1">CNM-CM6805</strain>
    </source>
</reference>
<dbReference type="OrthoDB" id="4414894at2759"/>
<sequence>MQSANNVNKRDDPYHFFGDLWLESPEEHLSREELSRLMAFEPLICDLENRIQGSAHDIRNAFSSFALRETEAWESLGVERSLKLLVQPSGDVGAVVACHLHNPTFYAKDPYCQETETKSNPTIQQVNQAGFSSQNCFIFDHICRRDRTEDVLLFYNDEILGIHEDFMLSLRRQMGAKVEICWGRHVRERMKKLVNLVPFKLWGQFQDVELYLELEDQRLIRFVVFVAHPQFFFYHGFFTENGVRFRATSAKKQDLYLTVASKLGGIAIRQDFYETIHRPALYGQFTRKHREIVNRLEADADSQLKKAFPQKYHQLELAMEIRGKKPCDGALTQQSLSQLIIGDTIQEELRRSHHIHNMSRSFLEAAGQVLVGSTNVRNITQLQLLSELPSDWENISEWHEIPDPLVEWIQQQAGLQIDQKPISSTDELLTAFYLLSPANYGQSHESLMHVIVKVGIWYITRAQKKRHEGVVDLIIPGARPYDIVRRKCSKCGERVLDDAFASYAKEDPKKYVIWYRLHGCGRPACSSAVDGTCFANLIPLDPNQGYKIATRRSLQCARSADWEEYLLRLSEDERTATQKEVQTRCGNCGTEEYLDRKPRWTAETSSRYVVPVRGCRVCKKRFCSFVPTDPKIVTISKASLSKKWRDLKQAGIDPIDYPRRPEILWSHKSHLTKRKELERERDMILANEEAELLSQEPKKRNFNSKRRLKS</sequence>
<dbReference type="EMBL" id="JAAAPX010000019">
    <property type="protein sequence ID" value="KAF4241925.1"/>
    <property type="molecule type" value="Genomic_DNA"/>
</dbReference>
<name>A0A8H4H5N7_9EURO</name>
<gene>
    <name evidence="1" type="ORF">CNMCM6805_003462</name>
</gene>
<proteinExistence type="predicted"/>
<evidence type="ECO:0000313" key="1">
    <source>
        <dbReference type="EMBL" id="KAF4241925.1"/>
    </source>
</evidence>
<dbReference type="AlphaFoldDB" id="A0A8H4H5N7"/>
<reference evidence="1" key="1">
    <citation type="journal article" date="2020" name="bioRxiv">
        <title>Genomic and phenotypic heterogeneity of clinical isolates of the human pathogens Aspergillus fumigatus, Aspergillus lentulus and Aspergillus fumigatiaffinis.</title>
        <authorList>
            <person name="dos Santos R.A.C."/>
            <person name="Steenwyk J.L."/>
            <person name="Rivero-Menendez O."/>
            <person name="Mead M.E."/>
            <person name="Silva L.P."/>
            <person name="Bastos R.W."/>
            <person name="Alastruey-Izquierdo A."/>
            <person name="Goldman G.H."/>
            <person name="Rokas A."/>
        </authorList>
    </citation>
    <scope>NUCLEOTIDE SEQUENCE</scope>
    <source>
        <strain evidence="1">CNM-CM6805</strain>
    </source>
</reference>
<comment type="caution">
    <text evidence="1">The sequence shown here is derived from an EMBL/GenBank/DDBJ whole genome shotgun (WGS) entry which is preliminary data.</text>
</comment>
<keyword evidence="2" id="KW-1185">Reference proteome</keyword>
<accession>A0A8H4H5N7</accession>